<evidence type="ECO:0000256" key="6">
    <source>
        <dbReference type="SAM" id="Phobius"/>
    </source>
</evidence>
<dbReference type="InterPro" id="IPR045584">
    <property type="entry name" value="Pilin-like"/>
</dbReference>
<dbReference type="Pfam" id="PF07963">
    <property type="entry name" value="N_methyl"/>
    <property type="match status" value="1"/>
</dbReference>
<proteinExistence type="predicted"/>
<keyword evidence="2" id="KW-0488">Methylation</keyword>
<dbReference type="SUPFAM" id="SSF54523">
    <property type="entry name" value="Pili subunits"/>
    <property type="match status" value="1"/>
</dbReference>
<evidence type="ECO:0000256" key="2">
    <source>
        <dbReference type="ARBA" id="ARBA00022481"/>
    </source>
</evidence>
<evidence type="ECO:0000256" key="4">
    <source>
        <dbReference type="ARBA" id="ARBA00022989"/>
    </source>
</evidence>
<dbReference type="EMBL" id="BSSU01000002">
    <property type="protein sequence ID" value="GLX81068.1"/>
    <property type="molecule type" value="Genomic_DNA"/>
</dbReference>
<keyword evidence="8" id="KW-1185">Reference proteome</keyword>
<protein>
    <submittedName>
        <fullName evidence="7">PilD processed protein</fullName>
    </submittedName>
</protein>
<dbReference type="Proteomes" id="UP001157133">
    <property type="component" value="Unassembled WGS sequence"/>
</dbReference>
<evidence type="ECO:0000256" key="1">
    <source>
        <dbReference type="ARBA" id="ARBA00004167"/>
    </source>
</evidence>
<reference evidence="7 8" key="1">
    <citation type="submission" date="2023-03" db="EMBL/GenBank/DDBJ databases">
        <title>Draft genome sequence of Thalassotalea eurytherma JCM 18482T.</title>
        <authorList>
            <person name="Sawabe T."/>
        </authorList>
    </citation>
    <scope>NUCLEOTIDE SEQUENCE [LARGE SCALE GENOMIC DNA]</scope>
    <source>
        <strain evidence="7 8">JCM 18482</strain>
    </source>
</reference>
<dbReference type="PANTHER" id="PTHR30093:SF44">
    <property type="entry name" value="TYPE II SECRETION SYSTEM CORE PROTEIN G"/>
    <property type="match status" value="1"/>
</dbReference>
<keyword evidence="5 6" id="KW-0472">Membrane</keyword>
<dbReference type="PANTHER" id="PTHR30093">
    <property type="entry name" value="GENERAL SECRETION PATHWAY PROTEIN G"/>
    <property type="match status" value="1"/>
</dbReference>
<evidence type="ECO:0000313" key="7">
    <source>
        <dbReference type="EMBL" id="GLX81068.1"/>
    </source>
</evidence>
<accession>A0ABQ6GYP0</accession>
<evidence type="ECO:0000256" key="5">
    <source>
        <dbReference type="ARBA" id="ARBA00023136"/>
    </source>
</evidence>
<dbReference type="NCBIfam" id="TIGR02532">
    <property type="entry name" value="IV_pilin_GFxxxE"/>
    <property type="match status" value="1"/>
</dbReference>
<keyword evidence="4 6" id="KW-1133">Transmembrane helix</keyword>
<dbReference type="RefSeq" id="WP_284206391.1">
    <property type="nucleotide sequence ID" value="NZ_BSSU01000002.1"/>
</dbReference>
<dbReference type="Gene3D" id="3.30.700.10">
    <property type="entry name" value="Glycoprotein, Type 4 Pilin"/>
    <property type="match status" value="1"/>
</dbReference>
<feature type="transmembrane region" description="Helical" evidence="6">
    <location>
        <begin position="6"/>
        <end position="27"/>
    </location>
</feature>
<name>A0ABQ6GYP0_9GAMM</name>
<gene>
    <name evidence="7" type="ORF">theurythT_05200</name>
</gene>
<evidence type="ECO:0000256" key="3">
    <source>
        <dbReference type="ARBA" id="ARBA00022692"/>
    </source>
</evidence>
<comment type="subcellular location">
    <subcellularLocation>
        <location evidence="1">Membrane</location>
        <topology evidence="1">Single-pass membrane protein</topology>
    </subcellularLocation>
</comment>
<keyword evidence="3 6" id="KW-0812">Transmembrane</keyword>
<organism evidence="7 8">
    <name type="scientific">Thalassotalea eurytherma</name>
    <dbReference type="NCBI Taxonomy" id="1144278"/>
    <lineage>
        <taxon>Bacteria</taxon>
        <taxon>Pseudomonadati</taxon>
        <taxon>Pseudomonadota</taxon>
        <taxon>Gammaproteobacteria</taxon>
        <taxon>Alteromonadales</taxon>
        <taxon>Colwelliaceae</taxon>
        <taxon>Thalassotalea</taxon>
    </lineage>
</organism>
<comment type="caution">
    <text evidence="7">The sequence shown here is derived from an EMBL/GenBank/DDBJ whole genome shotgun (WGS) entry which is preliminary data.</text>
</comment>
<sequence length="161" mass="17866">MQKHNGFTLIELVVVIVILGILSATALPKFINLSSDARTAALTQIKASVKAANDLIFMKSQMPSYATQAVPGRDDLLDIDLNGDGNYDLRLKNNYLDNTDIEERINVSDEFIFEEEGIDFTYVGYDLDQDGQVKDDQCYFSYTQAQSDTASPSYDIIADGC</sequence>
<dbReference type="InterPro" id="IPR012902">
    <property type="entry name" value="N_methyl_site"/>
</dbReference>
<evidence type="ECO:0000313" key="8">
    <source>
        <dbReference type="Proteomes" id="UP001157133"/>
    </source>
</evidence>